<gene>
    <name evidence="2" type="ORF">LTRI10_LOCUS42999</name>
</gene>
<evidence type="ECO:0000313" key="3">
    <source>
        <dbReference type="Proteomes" id="UP001497516"/>
    </source>
</evidence>
<organism evidence="2 3">
    <name type="scientific">Linum trigynum</name>
    <dbReference type="NCBI Taxonomy" id="586398"/>
    <lineage>
        <taxon>Eukaryota</taxon>
        <taxon>Viridiplantae</taxon>
        <taxon>Streptophyta</taxon>
        <taxon>Embryophyta</taxon>
        <taxon>Tracheophyta</taxon>
        <taxon>Spermatophyta</taxon>
        <taxon>Magnoliopsida</taxon>
        <taxon>eudicotyledons</taxon>
        <taxon>Gunneridae</taxon>
        <taxon>Pentapetalae</taxon>
        <taxon>rosids</taxon>
        <taxon>fabids</taxon>
        <taxon>Malpighiales</taxon>
        <taxon>Linaceae</taxon>
        <taxon>Linum</taxon>
    </lineage>
</organism>
<accession>A0AAV2FXA7</accession>
<feature type="region of interest" description="Disordered" evidence="1">
    <location>
        <begin position="1"/>
        <end position="73"/>
    </location>
</feature>
<dbReference type="AlphaFoldDB" id="A0AAV2FXA7"/>
<dbReference type="EMBL" id="OZ034820">
    <property type="protein sequence ID" value="CAL1403034.1"/>
    <property type="molecule type" value="Genomic_DNA"/>
</dbReference>
<sequence>MQQPNNPLPSFPAGDESLFPSTLCNSFPPPPPANPSPSATPSRRRAVPVAEEEGVARCSHRQRRRSQPRSTCG</sequence>
<reference evidence="2 3" key="1">
    <citation type="submission" date="2024-04" db="EMBL/GenBank/DDBJ databases">
        <authorList>
            <person name="Fracassetti M."/>
        </authorList>
    </citation>
    <scope>NUCLEOTIDE SEQUENCE [LARGE SCALE GENOMIC DNA]</scope>
</reference>
<feature type="compositionally biased region" description="Pro residues" evidence="1">
    <location>
        <begin position="1"/>
        <end position="10"/>
    </location>
</feature>
<evidence type="ECO:0000313" key="2">
    <source>
        <dbReference type="EMBL" id="CAL1403034.1"/>
    </source>
</evidence>
<evidence type="ECO:0000256" key="1">
    <source>
        <dbReference type="SAM" id="MobiDB-lite"/>
    </source>
</evidence>
<feature type="compositionally biased region" description="Basic residues" evidence="1">
    <location>
        <begin position="58"/>
        <end position="67"/>
    </location>
</feature>
<keyword evidence="3" id="KW-1185">Reference proteome</keyword>
<protein>
    <submittedName>
        <fullName evidence="2">Uncharacterized protein</fullName>
    </submittedName>
</protein>
<name>A0AAV2FXA7_9ROSI</name>
<dbReference type="Proteomes" id="UP001497516">
    <property type="component" value="Chromosome 7"/>
</dbReference>
<proteinExistence type="predicted"/>